<gene>
    <name evidence="1" type="ORF">KHA90_21580</name>
</gene>
<comment type="caution">
    <text evidence="1">The sequence shown here is derived from an EMBL/GenBank/DDBJ whole genome shotgun (WGS) entry which is preliminary data.</text>
</comment>
<reference evidence="1 2" key="1">
    <citation type="journal article" date="2018" name="Int. J. Syst. Evol. Microbiol.">
        <title>Flavobacterium chryseum sp. nov. and Flavobacterium psychroterrae sp. nov., novel environmental bacteria isolated from Antarctica.</title>
        <authorList>
            <person name="Kralova S."/>
            <person name="Svec P."/>
            <person name="Busse H.J."/>
            <person name="Stankova E."/>
            <person name="Vaczi P."/>
            <person name="Sedlacek I."/>
        </authorList>
    </citation>
    <scope>NUCLEOTIDE SEQUENCE [LARGE SCALE GENOMIC DNA]</scope>
    <source>
        <strain evidence="1 2">CCM 8827</strain>
    </source>
</reference>
<keyword evidence="2" id="KW-1185">Reference proteome</keyword>
<evidence type="ECO:0008006" key="3">
    <source>
        <dbReference type="Google" id="ProtNLM"/>
    </source>
</evidence>
<organism evidence="1 2">
    <name type="scientific">Flavobacterium psychroterrae</name>
    <dbReference type="NCBI Taxonomy" id="2133767"/>
    <lineage>
        <taxon>Bacteria</taxon>
        <taxon>Pseudomonadati</taxon>
        <taxon>Bacteroidota</taxon>
        <taxon>Flavobacteriia</taxon>
        <taxon>Flavobacteriales</taxon>
        <taxon>Flavobacteriaceae</taxon>
        <taxon>Flavobacterium</taxon>
    </lineage>
</organism>
<protein>
    <recommendedName>
        <fullName evidence="3">Trimeric autotransporter adhesin YadA-like head domain-containing protein</fullName>
    </recommendedName>
</protein>
<accession>A0ABS5PH14</accession>
<name>A0ABS5PH14_9FLAO</name>
<dbReference type="Proteomes" id="UP000722625">
    <property type="component" value="Unassembled WGS sequence"/>
</dbReference>
<dbReference type="RefSeq" id="WP_213306450.1">
    <property type="nucleotide sequence ID" value="NZ_JAGYVZ010000029.1"/>
</dbReference>
<dbReference type="EMBL" id="JAGYVZ010000029">
    <property type="protein sequence ID" value="MBS7233609.1"/>
    <property type="molecule type" value="Genomic_DNA"/>
</dbReference>
<sequence length="512" mass="53281">MAIQTLDTIKQWFKTGLKPTQTQFWDTWDSFRHKDVKVPVQDVENLSELLLTKPDKDDFKTINGQPILGSGNLVISNQTSTLNEILASGNDGFDKTISLWNGQDQVTGMAGGSANYSSISFQKTGGMSFNEVYFQDYNSRSQLNFGINGDYTGRIGITNLDAVEGEYSYFSKDTAINLKLGDNKVNYTFNSINRPAGTYEVATLSDLSEGTPASKTQSGIVDNTSLQELGGADKLINGVRIGQGEGTGISNTAFGVNVLSANTSGSSNTGIGFGVLETNTTGESNTGLGDFALNANTTGSYNDAFGGNALSNNTSGYANTAVGGYALTKNQTSQYNVAIGCNSLSTMISGLGQSTAIGAYCMSDATSTDKNAAIGTFALRYNTAGFSNTAVGHTALGLNTSGNSNNAFGNYSLGAITTGAANIGIGKAAGRYVTTGNSNIYIGSEGVVSDAQASGIINIGNKFIAKESKISLVGRLNLGTAPVYEGNSAALAGGLIAGDVYRTSTGILMITY</sequence>
<proteinExistence type="predicted"/>
<evidence type="ECO:0000313" key="1">
    <source>
        <dbReference type="EMBL" id="MBS7233609.1"/>
    </source>
</evidence>
<evidence type="ECO:0000313" key="2">
    <source>
        <dbReference type="Proteomes" id="UP000722625"/>
    </source>
</evidence>